<dbReference type="InterPro" id="IPR015943">
    <property type="entry name" value="WD40/YVTN_repeat-like_dom_sf"/>
</dbReference>
<gene>
    <name evidence="2" type="ORF">NTJ_10283</name>
</gene>
<keyword evidence="3" id="KW-1185">Reference proteome</keyword>
<proteinExistence type="predicted"/>
<dbReference type="Proteomes" id="UP001307889">
    <property type="component" value="Chromosome 8"/>
</dbReference>
<accession>A0ABN7B1N0</accession>
<reference evidence="2 3" key="1">
    <citation type="submission" date="2023-09" db="EMBL/GenBank/DDBJ databases">
        <title>Nesidiocoris tenuis whole genome shotgun sequence.</title>
        <authorList>
            <person name="Shibata T."/>
            <person name="Shimoda M."/>
            <person name="Kobayashi T."/>
            <person name="Uehara T."/>
        </authorList>
    </citation>
    <scope>NUCLEOTIDE SEQUENCE [LARGE SCALE GENOMIC DNA]</scope>
    <source>
        <strain evidence="2 3">Japan</strain>
    </source>
</reference>
<dbReference type="PANTHER" id="PTHR47822:SF2">
    <property type="entry name" value="F-BOX AND WD-40 DOMAIN PROTEIN 7"/>
    <property type="match status" value="1"/>
</dbReference>
<evidence type="ECO:0000256" key="1">
    <source>
        <dbReference type="PROSITE-ProRule" id="PRU00221"/>
    </source>
</evidence>
<evidence type="ECO:0000313" key="3">
    <source>
        <dbReference type="Proteomes" id="UP001307889"/>
    </source>
</evidence>
<dbReference type="Pfam" id="PF00400">
    <property type="entry name" value="WD40"/>
    <property type="match status" value="1"/>
</dbReference>
<protein>
    <submittedName>
        <fullName evidence="2">WD domain, G-beta repeat</fullName>
    </submittedName>
</protein>
<keyword evidence="1" id="KW-0853">WD repeat</keyword>
<dbReference type="EMBL" id="AP028916">
    <property type="protein sequence ID" value="BES97469.1"/>
    <property type="molecule type" value="Genomic_DNA"/>
</dbReference>
<dbReference type="PANTHER" id="PTHR47822">
    <property type="entry name" value="CARBOHYDRATE BINDING DOMAIN CONTAINING PROTEIN"/>
    <property type="match status" value="1"/>
</dbReference>
<feature type="repeat" description="WD" evidence="1">
    <location>
        <begin position="73"/>
        <end position="115"/>
    </location>
</feature>
<dbReference type="InterPro" id="IPR001680">
    <property type="entry name" value="WD40_rpt"/>
</dbReference>
<sequence length="247" mass="27811">MISDVSGWVKIWDGEGLKCLATIKEKNQILGVVPHTRKERFLTLGEDARMRLYDLNTEQIVTTFENSYSKDKMTGHDSKIFAAKWHPKNLNEFISGGWDDTVQFWDMRKPQSNRYFAGAHICGEGLDMDPHGELVLTCSYQPTNSCRLWNYATAQPFLVLGTENSKLYCGRYVGPKYIVTGSSDPGNMRVINLFNMSTVILHKTGALGVYCLDANSRGEKKESVLNSRLLLAAGDSLSEVDLKFMYS</sequence>
<evidence type="ECO:0000313" key="2">
    <source>
        <dbReference type="EMBL" id="BES97469.1"/>
    </source>
</evidence>
<dbReference type="SUPFAM" id="SSF50978">
    <property type="entry name" value="WD40 repeat-like"/>
    <property type="match status" value="1"/>
</dbReference>
<dbReference type="SMART" id="SM00320">
    <property type="entry name" value="WD40"/>
    <property type="match status" value="2"/>
</dbReference>
<dbReference type="InterPro" id="IPR036322">
    <property type="entry name" value="WD40_repeat_dom_sf"/>
</dbReference>
<name>A0ABN7B1N0_9HEMI</name>
<dbReference type="PROSITE" id="PS50294">
    <property type="entry name" value="WD_REPEATS_REGION"/>
    <property type="match status" value="1"/>
</dbReference>
<organism evidence="2 3">
    <name type="scientific">Nesidiocoris tenuis</name>
    <dbReference type="NCBI Taxonomy" id="355587"/>
    <lineage>
        <taxon>Eukaryota</taxon>
        <taxon>Metazoa</taxon>
        <taxon>Ecdysozoa</taxon>
        <taxon>Arthropoda</taxon>
        <taxon>Hexapoda</taxon>
        <taxon>Insecta</taxon>
        <taxon>Pterygota</taxon>
        <taxon>Neoptera</taxon>
        <taxon>Paraneoptera</taxon>
        <taxon>Hemiptera</taxon>
        <taxon>Heteroptera</taxon>
        <taxon>Panheteroptera</taxon>
        <taxon>Cimicomorpha</taxon>
        <taxon>Miridae</taxon>
        <taxon>Dicyphina</taxon>
        <taxon>Nesidiocoris</taxon>
    </lineage>
</organism>
<dbReference type="Gene3D" id="2.130.10.10">
    <property type="entry name" value="YVTN repeat-like/Quinoprotein amine dehydrogenase"/>
    <property type="match status" value="2"/>
</dbReference>
<dbReference type="PROSITE" id="PS50082">
    <property type="entry name" value="WD_REPEATS_2"/>
    <property type="match status" value="1"/>
</dbReference>